<dbReference type="PANTHER" id="PTHR31451:SF39">
    <property type="entry name" value="MANNAN ENDO-1,4-BETA-MANNOSIDASE 1"/>
    <property type="match status" value="1"/>
</dbReference>
<accession>A0A067PHM9</accession>
<dbReference type="InterPro" id="IPR045053">
    <property type="entry name" value="MAN-like"/>
</dbReference>
<protein>
    <submittedName>
        <fullName evidence="1">Glycoside hydrolase family 5 protein</fullName>
    </submittedName>
</protein>
<keyword evidence="1" id="KW-0378">Hydrolase</keyword>
<dbReference type="SUPFAM" id="SSF51445">
    <property type="entry name" value="(Trans)glycosidases"/>
    <property type="match status" value="1"/>
</dbReference>
<dbReference type="OrthoDB" id="406631at2759"/>
<dbReference type="InterPro" id="IPR017853">
    <property type="entry name" value="GH"/>
</dbReference>
<dbReference type="AlphaFoldDB" id="A0A067PHM9"/>
<gene>
    <name evidence="1" type="ORF">JAAARDRAFT_183304</name>
</gene>
<dbReference type="Proteomes" id="UP000027265">
    <property type="component" value="Unassembled WGS sequence"/>
</dbReference>
<reference evidence="2" key="1">
    <citation type="journal article" date="2014" name="Proc. Natl. Acad. Sci. U.S.A.">
        <title>Extensive sampling of basidiomycete genomes demonstrates inadequacy of the white-rot/brown-rot paradigm for wood decay fungi.</title>
        <authorList>
            <person name="Riley R."/>
            <person name="Salamov A.A."/>
            <person name="Brown D.W."/>
            <person name="Nagy L.G."/>
            <person name="Floudas D."/>
            <person name="Held B.W."/>
            <person name="Levasseur A."/>
            <person name="Lombard V."/>
            <person name="Morin E."/>
            <person name="Otillar R."/>
            <person name="Lindquist E.A."/>
            <person name="Sun H."/>
            <person name="LaButti K.M."/>
            <person name="Schmutz J."/>
            <person name="Jabbour D."/>
            <person name="Luo H."/>
            <person name="Baker S.E."/>
            <person name="Pisabarro A.G."/>
            <person name="Walton J.D."/>
            <person name="Blanchette R.A."/>
            <person name="Henrissat B."/>
            <person name="Martin F."/>
            <person name="Cullen D."/>
            <person name="Hibbett D.S."/>
            <person name="Grigoriev I.V."/>
        </authorList>
    </citation>
    <scope>NUCLEOTIDE SEQUENCE [LARGE SCALE GENOMIC DNA]</scope>
    <source>
        <strain evidence="2">MUCL 33604</strain>
    </source>
</reference>
<name>A0A067PHM9_9AGAM</name>
<dbReference type="STRING" id="933084.A0A067PHM9"/>
<dbReference type="InParanoid" id="A0A067PHM9"/>
<organism evidence="1 2">
    <name type="scientific">Jaapia argillacea MUCL 33604</name>
    <dbReference type="NCBI Taxonomy" id="933084"/>
    <lineage>
        <taxon>Eukaryota</taxon>
        <taxon>Fungi</taxon>
        <taxon>Dikarya</taxon>
        <taxon>Basidiomycota</taxon>
        <taxon>Agaricomycotina</taxon>
        <taxon>Agaricomycetes</taxon>
        <taxon>Agaricomycetidae</taxon>
        <taxon>Jaapiales</taxon>
        <taxon>Jaapiaceae</taxon>
        <taxon>Jaapia</taxon>
    </lineage>
</organism>
<sequence length="228" mass="25473">MSSIISVASFLVERPVYKELQWAPGWYRGLTCLCFEMFMRLLTPVLLALGLVNRAAGTGVDSGFVTASQGEFFLDTRTFRHGTNAYWLNMVTDEDLDFTFLNIAGTGYTVVRTWAFNDVSQKPVSGTDFQTLQGGTATINDGPGGLHRLNKVVATANKYGLKLLLTLTNNWNPQHAQSSISTARMRRNNNALPRGFLSNDYVLQFGRLCRRREIPWDSPIRGTLQPTI</sequence>
<dbReference type="PANTHER" id="PTHR31451">
    <property type="match status" value="1"/>
</dbReference>
<evidence type="ECO:0000313" key="2">
    <source>
        <dbReference type="Proteomes" id="UP000027265"/>
    </source>
</evidence>
<dbReference type="HOGENOM" id="CLU_1214923_0_0_1"/>
<evidence type="ECO:0000313" key="1">
    <source>
        <dbReference type="EMBL" id="KDQ53355.1"/>
    </source>
</evidence>
<dbReference type="GO" id="GO:0016985">
    <property type="term" value="F:mannan endo-1,4-beta-mannosidase activity"/>
    <property type="evidence" value="ECO:0007669"/>
    <property type="project" value="UniProtKB-EC"/>
</dbReference>
<dbReference type="Gene3D" id="3.20.20.80">
    <property type="entry name" value="Glycosidases"/>
    <property type="match status" value="1"/>
</dbReference>
<proteinExistence type="predicted"/>
<dbReference type="EMBL" id="KL197734">
    <property type="protein sequence ID" value="KDQ53355.1"/>
    <property type="molecule type" value="Genomic_DNA"/>
</dbReference>
<dbReference type="GO" id="GO:0005576">
    <property type="term" value="C:extracellular region"/>
    <property type="evidence" value="ECO:0007669"/>
    <property type="project" value="UniProtKB-SubCell"/>
</dbReference>
<keyword evidence="2" id="KW-1185">Reference proteome</keyword>